<dbReference type="PANTHER" id="PTHR48418:SF1">
    <property type="entry name" value="TRNA WYBUTOSINE-SYNTHESIZING PROTEIN 3"/>
    <property type="match status" value="1"/>
</dbReference>
<dbReference type="Gene3D" id="3.30.1960.10">
    <property type="entry name" value="tRNA wybutosine-synthesizing-like"/>
    <property type="match status" value="1"/>
</dbReference>
<feature type="compositionally biased region" description="Basic and acidic residues" evidence="12">
    <location>
        <begin position="269"/>
        <end position="287"/>
    </location>
</feature>
<accession>A0A9P4MND5</accession>
<dbReference type="GO" id="GO:0008168">
    <property type="term" value="F:methyltransferase activity"/>
    <property type="evidence" value="ECO:0007669"/>
    <property type="project" value="UniProtKB-KW"/>
</dbReference>
<dbReference type="InterPro" id="IPR003827">
    <property type="entry name" value="tRNA_yW-synthesising"/>
</dbReference>
<dbReference type="OrthoDB" id="263283at2759"/>
<dbReference type="GO" id="GO:0008033">
    <property type="term" value="P:tRNA processing"/>
    <property type="evidence" value="ECO:0007669"/>
    <property type="project" value="UniProtKB-KW"/>
</dbReference>
<keyword evidence="6" id="KW-0949">S-adenosyl-L-methionine</keyword>
<evidence type="ECO:0000256" key="8">
    <source>
        <dbReference type="ARBA" id="ARBA00030554"/>
    </source>
</evidence>
<organism evidence="14 15">
    <name type="scientific">Delitschia confertaspora ATCC 74209</name>
    <dbReference type="NCBI Taxonomy" id="1513339"/>
    <lineage>
        <taxon>Eukaryota</taxon>
        <taxon>Fungi</taxon>
        <taxon>Dikarya</taxon>
        <taxon>Ascomycota</taxon>
        <taxon>Pezizomycotina</taxon>
        <taxon>Dothideomycetes</taxon>
        <taxon>Pleosporomycetidae</taxon>
        <taxon>Pleosporales</taxon>
        <taxon>Delitschiaceae</taxon>
        <taxon>Delitschia</taxon>
    </lineage>
</organism>
<dbReference type="EMBL" id="ML994080">
    <property type="protein sequence ID" value="KAF2199359.1"/>
    <property type="molecule type" value="Genomic_DNA"/>
</dbReference>
<keyword evidence="7" id="KW-0819">tRNA processing</keyword>
<evidence type="ECO:0000256" key="7">
    <source>
        <dbReference type="ARBA" id="ARBA00022694"/>
    </source>
</evidence>
<comment type="pathway">
    <text evidence="1">tRNA modification; wybutosine-tRNA(Phe) biosynthesis.</text>
</comment>
<dbReference type="Proteomes" id="UP000799536">
    <property type="component" value="Unassembled WGS sequence"/>
</dbReference>
<evidence type="ECO:0000256" key="6">
    <source>
        <dbReference type="ARBA" id="ARBA00022691"/>
    </source>
</evidence>
<feature type="region of interest" description="Disordered" evidence="12">
    <location>
        <begin position="70"/>
        <end position="90"/>
    </location>
</feature>
<feature type="region of interest" description="Disordered" evidence="12">
    <location>
        <begin position="251"/>
        <end position="317"/>
    </location>
</feature>
<dbReference type="Pfam" id="PF02676">
    <property type="entry name" value="TYW3"/>
    <property type="match status" value="1"/>
</dbReference>
<reference evidence="14" key="1">
    <citation type="journal article" date="2020" name="Stud. Mycol.">
        <title>101 Dothideomycetes genomes: a test case for predicting lifestyles and emergence of pathogens.</title>
        <authorList>
            <person name="Haridas S."/>
            <person name="Albert R."/>
            <person name="Binder M."/>
            <person name="Bloem J."/>
            <person name="Labutti K."/>
            <person name="Salamov A."/>
            <person name="Andreopoulos B."/>
            <person name="Baker S."/>
            <person name="Barry K."/>
            <person name="Bills G."/>
            <person name="Bluhm B."/>
            <person name="Cannon C."/>
            <person name="Castanera R."/>
            <person name="Culley D."/>
            <person name="Daum C."/>
            <person name="Ezra D."/>
            <person name="Gonzalez J."/>
            <person name="Henrissat B."/>
            <person name="Kuo A."/>
            <person name="Liang C."/>
            <person name="Lipzen A."/>
            <person name="Lutzoni F."/>
            <person name="Magnuson J."/>
            <person name="Mondo S."/>
            <person name="Nolan M."/>
            <person name="Ohm R."/>
            <person name="Pangilinan J."/>
            <person name="Park H.-J."/>
            <person name="Ramirez L."/>
            <person name="Alfaro M."/>
            <person name="Sun H."/>
            <person name="Tritt A."/>
            <person name="Yoshinaga Y."/>
            <person name="Zwiers L.-H."/>
            <person name="Turgeon B."/>
            <person name="Goodwin S."/>
            <person name="Spatafora J."/>
            <person name="Crous P."/>
            <person name="Grigoriev I."/>
        </authorList>
    </citation>
    <scope>NUCLEOTIDE SEQUENCE</scope>
    <source>
        <strain evidence="14">ATCC 74209</strain>
    </source>
</reference>
<dbReference type="SUPFAM" id="SSF111278">
    <property type="entry name" value="SSo0622-like"/>
    <property type="match status" value="1"/>
</dbReference>
<name>A0A9P4MND5_9PLEO</name>
<evidence type="ECO:0000256" key="1">
    <source>
        <dbReference type="ARBA" id="ARBA00004797"/>
    </source>
</evidence>
<feature type="domain" description="tRNA wybutosine-synthesizing protein" evidence="13">
    <location>
        <begin position="8"/>
        <end position="246"/>
    </location>
</feature>
<evidence type="ECO:0000256" key="12">
    <source>
        <dbReference type="SAM" id="MobiDB-lite"/>
    </source>
</evidence>
<keyword evidence="4" id="KW-0489">Methyltransferase</keyword>
<comment type="similarity">
    <text evidence="2">Belongs to the TYW3 family.</text>
</comment>
<evidence type="ECO:0000256" key="5">
    <source>
        <dbReference type="ARBA" id="ARBA00022679"/>
    </source>
</evidence>
<evidence type="ECO:0000313" key="14">
    <source>
        <dbReference type="EMBL" id="KAF2199359.1"/>
    </source>
</evidence>
<dbReference type="AlphaFoldDB" id="A0A9P4MND5"/>
<evidence type="ECO:0000256" key="3">
    <source>
        <dbReference type="ARBA" id="ARBA00012750"/>
    </source>
</evidence>
<evidence type="ECO:0000259" key="13">
    <source>
        <dbReference type="Pfam" id="PF02676"/>
    </source>
</evidence>
<dbReference type="PANTHER" id="PTHR48418">
    <property type="entry name" value="TRNA WYBUTOSINE-SYNTHESIZING PROTEIN 3"/>
    <property type="match status" value="1"/>
</dbReference>
<comment type="function">
    <text evidence="10">S-adenosyl-L-methionine-dependent methyltransferase that acts as a component of the wybutosine biosynthesis pathway. Wybutosine is a hyper modified guanosine with a tricyclic base found at the 3'-position adjacent to the anticodon of eukaryotic phenylalanine tRNA. Probably methylates N-4 position of wybutosine-86 to produce wybutosine-72.</text>
</comment>
<evidence type="ECO:0000256" key="4">
    <source>
        <dbReference type="ARBA" id="ARBA00022603"/>
    </source>
</evidence>
<dbReference type="GO" id="GO:0032259">
    <property type="term" value="P:methylation"/>
    <property type="evidence" value="ECO:0007669"/>
    <property type="project" value="UniProtKB-KW"/>
</dbReference>
<gene>
    <name evidence="14" type="ORF">GQ43DRAFT_376430</name>
</gene>
<keyword evidence="15" id="KW-1185">Reference proteome</keyword>
<proteinExistence type="inferred from homology"/>
<evidence type="ECO:0000256" key="10">
    <source>
        <dbReference type="ARBA" id="ARBA00058049"/>
    </source>
</evidence>
<comment type="caution">
    <text evidence="14">The sequence shown here is derived from an EMBL/GenBank/DDBJ whole genome shotgun (WGS) entry which is preliminary data.</text>
</comment>
<evidence type="ECO:0000313" key="15">
    <source>
        <dbReference type="Proteomes" id="UP000799536"/>
    </source>
</evidence>
<sequence>MQTRFNTKKRQILEQIDVPDEVYTDLSPKGSIDEPIRSLIDDINRLNGLVTTSSCSGRISVFLEGRKKSASDAVPDDEGEQTRAGPGGKGGGSSWLFISHNPVEVPTLTSDLYFMNLFGLQYSSPRIKAEPAVNTRFIHFKFEPMILHVLTASLEEAHKLVTVAMSSGFRESGALSLLPSKTGETNPMVAVRSTGYSFDSIIGYQDVEGNNVSLVHESHLRLLVNIANERFNVNTERISRFHSSLMELQKHSITHQGPRSHKSLNSPKSDWEDLEVRRQRKKEEGLLRKRALQKETAPALAERTSNNPDTELDGLFD</sequence>
<dbReference type="EC" id="2.1.1.282" evidence="3"/>
<comment type="catalytic activity">
    <reaction evidence="9">
        <text>4-demethyl-7-[(3S)-3-amino-3-carboxypropyl]wyosine(37) in tRNA(Phe) + S-adenosyl-L-methionine = 7-[(3S)-3-amino-3-carboxypropyl]wyosine(37) in tRNA(Phe) + S-adenosyl-L-homocysteine + H(+)</text>
        <dbReference type="Rhea" id="RHEA:36635"/>
        <dbReference type="Rhea" id="RHEA-COMP:10378"/>
        <dbReference type="Rhea" id="RHEA-COMP:10379"/>
        <dbReference type="ChEBI" id="CHEBI:15378"/>
        <dbReference type="ChEBI" id="CHEBI:57856"/>
        <dbReference type="ChEBI" id="CHEBI:59789"/>
        <dbReference type="ChEBI" id="CHEBI:73543"/>
        <dbReference type="ChEBI" id="CHEBI:73550"/>
        <dbReference type="EC" id="2.1.1.282"/>
    </reaction>
</comment>
<evidence type="ECO:0000256" key="9">
    <source>
        <dbReference type="ARBA" id="ARBA00049202"/>
    </source>
</evidence>
<keyword evidence="5" id="KW-0808">Transferase</keyword>
<dbReference type="InterPro" id="IPR036602">
    <property type="entry name" value="tRNA_yW-synthesising-like_sf"/>
</dbReference>
<dbReference type="FunFam" id="3.30.1960.10:FF:000003">
    <property type="entry name" value="tRNA methyltransferase"/>
    <property type="match status" value="1"/>
</dbReference>
<evidence type="ECO:0000256" key="2">
    <source>
        <dbReference type="ARBA" id="ARBA00008569"/>
    </source>
</evidence>
<protein>
    <recommendedName>
        <fullName evidence="11">tRNA wybutosine-synthesizing protein 3</fullName>
        <ecNumber evidence="3">2.1.1.282</ecNumber>
    </recommendedName>
    <alternativeName>
        <fullName evidence="8">tRNA(Phe) 7-((3-amino-3-carboxypropyl)-4-demethylwyosine(37)-N(4))-methyltransferase</fullName>
    </alternativeName>
</protein>
<evidence type="ECO:0000256" key="11">
    <source>
        <dbReference type="ARBA" id="ARBA00069229"/>
    </source>
</evidence>